<gene>
    <name evidence="10" type="ORF">HMPREF1863_00876</name>
</gene>
<name>A0A134AGM2_9FIRM</name>
<evidence type="ECO:0000256" key="1">
    <source>
        <dbReference type="ARBA" id="ARBA00004651"/>
    </source>
</evidence>
<proteinExistence type="inferred from homology"/>
<keyword evidence="5 9" id="KW-0812">Transmembrane</keyword>
<dbReference type="AlphaFoldDB" id="A0A134AGM2"/>
<comment type="similarity">
    <text evidence="2 8">Belongs to the prokaryotic riboflavin transporter (P-RFT) (TC 2.A.87) family.</text>
</comment>
<feature type="transmembrane region" description="Helical" evidence="9">
    <location>
        <begin position="170"/>
        <end position="194"/>
    </location>
</feature>
<comment type="caution">
    <text evidence="10">The sequence shown here is derived from an EMBL/GenBank/DDBJ whole genome shotgun (WGS) entry which is preliminary data.</text>
</comment>
<dbReference type="Gene3D" id="1.10.1760.20">
    <property type="match status" value="1"/>
</dbReference>
<dbReference type="GO" id="GO:0032217">
    <property type="term" value="F:riboflavin transmembrane transporter activity"/>
    <property type="evidence" value="ECO:0007669"/>
    <property type="project" value="UniProtKB-UniRule"/>
</dbReference>
<organism evidence="10 11">
    <name type="scientific">Aedoeadaptatus coxii</name>
    <dbReference type="NCBI Taxonomy" id="755172"/>
    <lineage>
        <taxon>Bacteria</taxon>
        <taxon>Bacillati</taxon>
        <taxon>Bacillota</taxon>
        <taxon>Tissierellia</taxon>
        <taxon>Tissierellales</taxon>
        <taxon>Peptoniphilaceae</taxon>
        <taxon>Aedoeadaptatus</taxon>
    </lineage>
</organism>
<evidence type="ECO:0000256" key="6">
    <source>
        <dbReference type="ARBA" id="ARBA00022989"/>
    </source>
</evidence>
<dbReference type="Pfam" id="PF12822">
    <property type="entry name" value="ECF_trnsprt"/>
    <property type="match status" value="1"/>
</dbReference>
<comment type="subcellular location">
    <subcellularLocation>
        <location evidence="1">Cell membrane</location>
        <topology evidence="1">Multi-pass membrane protein</topology>
    </subcellularLocation>
</comment>
<dbReference type="PANTHER" id="PTHR38438:SF1">
    <property type="entry name" value="RIBOFLAVIN TRANSPORTER RIBU"/>
    <property type="match status" value="1"/>
</dbReference>
<evidence type="ECO:0000313" key="11">
    <source>
        <dbReference type="Proteomes" id="UP000070442"/>
    </source>
</evidence>
<comment type="function">
    <text evidence="8">Probably a riboflavin-binding protein that interacts with the energy-coupling factor (ECF) ABC-transporter complex.</text>
</comment>
<dbReference type="PIRSF" id="PIRSF037778">
    <property type="entry name" value="UCP037778_transp_RibU"/>
    <property type="match status" value="1"/>
</dbReference>
<keyword evidence="3 8" id="KW-0813">Transport</keyword>
<accession>A0A134AGM2</accession>
<dbReference type="STRING" id="755172.HMPREF1863_00876"/>
<protein>
    <recommendedName>
        <fullName evidence="8">Riboflavin transporter</fullName>
    </recommendedName>
</protein>
<evidence type="ECO:0000256" key="3">
    <source>
        <dbReference type="ARBA" id="ARBA00022448"/>
    </source>
</evidence>
<evidence type="ECO:0000256" key="4">
    <source>
        <dbReference type="ARBA" id="ARBA00022475"/>
    </source>
</evidence>
<dbReference type="InterPro" id="IPR024529">
    <property type="entry name" value="ECF_trnsprt_substrate-spec"/>
</dbReference>
<keyword evidence="4 8" id="KW-1003">Cell membrane</keyword>
<evidence type="ECO:0000256" key="8">
    <source>
        <dbReference type="PIRNR" id="PIRNR037778"/>
    </source>
</evidence>
<keyword evidence="7 8" id="KW-0472">Membrane</keyword>
<keyword evidence="11" id="KW-1185">Reference proteome</keyword>
<evidence type="ECO:0000313" key="10">
    <source>
        <dbReference type="EMBL" id="KXB66824.1"/>
    </source>
</evidence>
<reference evidence="11" key="1">
    <citation type="submission" date="2016-01" db="EMBL/GenBank/DDBJ databases">
        <authorList>
            <person name="Mitreva M."/>
            <person name="Pepin K.H."/>
            <person name="Mihindukulasuriya K.A."/>
            <person name="Fulton R."/>
            <person name="Fronick C."/>
            <person name="O'Laughlin M."/>
            <person name="Miner T."/>
            <person name="Herter B."/>
            <person name="Rosa B.A."/>
            <person name="Cordes M."/>
            <person name="Tomlinson C."/>
            <person name="Wollam A."/>
            <person name="Palsikar V.B."/>
            <person name="Mardis E.R."/>
            <person name="Wilson R.K."/>
        </authorList>
    </citation>
    <scope>NUCLEOTIDE SEQUENCE [LARGE SCALE GENOMIC DNA]</scope>
    <source>
        <strain evidence="11">DNF00729</strain>
    </source>
</reference>
<feature type="transmembrane region" description="Helical" evidence="9">
    <location>
        <begin position="91"/>
        <end position="108"/>
    </location>
</feature>
<feature type="transmembrane region" description="Helical" evidence="9">
    <location>
        <begin position="54"/>
        <end position="79"/>
    </location>
</feature>
<feature type="transmembrane region" description="Helical" evidence="9">
    <location>
        <begin position="115"/>
        <end position="140"/>
    </location>
</feature>
<evidence type="ECO:0000256" key="2">
    <source>
        <dbReference type="ARBA" id="ARBA00005540"/>
    </source>
</evidence>
<dbReference type="Proteomes" id="UP000070442">
    <property type="component" value="Unassembled WGS sequence"/>
</dbReference>
<evidence type="ECO:0000256" key="5">
    <source>
        <dbReference type="ARBA" id="ARBA00022692"/>
    </source>
</evidence>
<dbReference type="PATRIC" id="fig|755172.3.peg.834"/>
<evidence type="ECO:0000256" key="7">
    <source>
        <dbReference type="ARBA" id="ARBA00023136"/>
    </source>
</evidence>
<dbReference type="InterPro" id="IPR025720">
    <property type="entry name" value="RibU"/>
</dbReference>
<sequence>MMNPIEKTASCYSTKNITRISLLSVIAFLLMYLEFPLTFIAPPFIKLDISDMPALIGGFAMGPLVGASIELIKCILIFFVRGTTTGGVGEFSNFIVGALLVSTASAFYRRNRTYGGAVLGLFIGVLSMTAFATLSNYFVVFPLYGKIMPMEAIIEMGRAVSSRVNSLWSLMIYCIVPFNLVKGFITSIVTLVLYKRVSSLLHR</sequence>
<keyword evidence="6 9" id="KW-1133">Transmembrane helix</keyword>
<dbReference type="PANTHER" id="PTHR38438">
    <property type="entry name" value="RIBOFLAVIN TRANSPORTER RIBU"/>
    <property type="match status" value="1"/>
</dbReference>
<feature type="transmembrane region" description="Helical" evidence="9">
    <location>
        <begin position="20"/>
        <end position="42"/>
    </location>
</feature>
<evidence type="ECO:0000256" key="9">
    <source>
        <dbReference type="SAM" id="Phobius"/>
    </source>
</evidence>
<dbReference type="GO" id="GO:0005886">
    <property type="term" value="C:plasma membrane"/>
    <property type="evidence" value="ECO:0007669"/>
    <property type="project" value="UniProtKB-SubCell"/>
</dbReference>
<dbReference type="EMBL" id="LSDG01000024">
    <property type="protein sequence ID" value="KXB66824.1"/>
    <property type="molecule type" value="Genomic_DNA"/>
</dbReference>